<keyword evidence="3" id="KW-1185">Reference proteome</keyword>
<dbReference type="AlphaFoldDB" id="A0A671PKI3"/>
<protein>
    <recommendedName>
        <fullName evidence="1">Ubiquitin-like domain-containing protein</fullName>
    </recommendedName>
</protein>
<evidence type="ECO:0000259" key="1">
    <source>
        <dbReference type="PROSITE" id="PS50053"/>
    </source>
</evidence>
<feature type="domain" description="Ubiquitin-like" evidence="1">
    <location>
        <begin position="3"/>
        <end position="86"/>
    </location>
</feature>
<dbReference type="Proteomes" id="UP000472260">
    <property type="component" value="Unassembled WGS sequence"/>
</dbReference>
<organism evidence="2 3">
    <name type="scientific">Sinocyclocheilus anshuiensis</name>
    <dbReference type="NCBI Taxonomy" id="1608454"/>
    <lineage>
        <taxon>Eukaryota</taxon>
        <taxon>Metazoa</taxon>
        <taxon>Chordata</taxon>
        <taxon>Craniata</taxon>
        <taxon>Vertebrata</taxon>
        <taxon>Euteleostomi</taxon>
        <taxon>Actinopterygii</taxon>
        <taxon>Neopterygii</taxon>
        <taxon>Teleostei</taxon>
        <taxon>Ostariophysi</taxon>
        <taxon>Cypriniformes</taxon>
        <taxon>Cyprinidae</taxon>
        <taxon>Cyprininae</taxon>
        <taxon>Sinocyclocheilus</taxon>
    </lineage>
</organism>
<sequence>MDGQVRVKINKNTIKILTVASSNEEFKKSTIIDLKRKALSLFPGVNDTGELRVIFGKNELEDDKTFESCNIENLSLLVVVLRMPGGKSMTLLHKT</sequence>
<dbReference type="Ensembl" id="ENSSANT00000063302.1">
    <property type="protein sequence ID" value="ENSSANP00000059515.1"/>
    <property type="gene ID" value="ENSSANG00000029739.1"/>
</dbReference>
<proteinExistence type="predicted"/>
<dbReference type="InterPro" id="IPR000626">
    <property type="entry name" value="Ubiquitin-like_dom"/>
</dbReference>
<dbReference type="PROSITE" id="PS50053">
    <property type="entry name" value="UBIQUITIN_2"/>
    <property type="match status" value="1"/>
</dbReference>
<accession>A0A671PKI3</accession>
<name>A0A671PKI3_9TELE</name>
<evidence type="ECO:0000313" key="3">
    <source>
        <dbReference type="Proteomes" id="UP000472260"/>
    </source>
</evidence>
<dbReference type="Pfam" id="PF00240">
    <property type="entry name" value="ubiquitin"/>
    <property type="match status" value="1"/>
</dbReference>
<dbReference type="SUPFAM" id="SSF54236">
    <property type="entry name" value="Ubiquitin-like"/>
    <property type="match status" value="1"/>
</dbReference>
<dbReference type="Gene3D" id="3.10.20.90">
    <property type="entry name" value="Phosphatidylinositol 3-kinase Catalytic Subunit, Chain A, domain 1"/>
    <property type="match status" value="1"/>
</dbReference>
<reference evidence="2" key="1">
    <citation type="submission" date="2025-08" db="UniProtKB">
        <authorList>
            <consortium name="Ensembl"/>
        </authorList>
    </citation>
    <scope>IDENTIFICATION</scope>
</reference>
<reference evidence="2" key="2">
    <citation type="submission" date="2025-09" db="UniProtKB">
        <authorList>
            <consortium name="Ensembl"/>
        </authorList>
    </citation>
    <scope>IDENTIFICATION</scope>
</reference>
<evidence type="ECO:0000313" key="2">
    <source>
        <dbReference type="Ensembl" id="ENSSANP00000059515.1"/>
    </source>
</evidence>
<dbReference type="InterPro" id="IPR029071">
    <property type="entry name" value="Ubiquitin-like_domsf"/>
</dbReference>